<accession>X0SMG6</accession>
<dbReference type="Pfam" id="PF02423">
    <property type="entry name" value="OCD_Mu_crystall"/>
    <property type="match status" value="1"/>
</dbReference>
<comment type="similarity">
    <text evidence="1">Belongs to the ornithine cyclodeaminase/mu-crystallin family.</text>
</comment>
<dbReference type="Gene3D" id="3.30.1780.10">
    <property type="entry name" value="ornithine cyclodeaminase, domain 1"/>
    <property type="match status" value="1"/>
</dbReference>
<dbReference type="EMBL" id="BARS01000765">
    <property type="protein sequence ID" value="GAF82273.1"/>
    <property type="molecule type" value="Genomic_DNA"/>
</dbReference>
<dbReference type="GO" id="GO:0016491">
    <property type="term" value="F:oxidoreductase activity"/>
    <property type="evidence" value="ECO:0007669"/>
    <property type="project" value="UniProtKB-ARBA"/>
</dbReference>
<comment type="caution">
    <text evidence="2">The sequence shown here is derived from an EMBL/GenBank/DDBJ whole genome shotgun (WGS) entry which is preliminary data.</text>
</comment>
<dbReference type="SUPFAM" id="SSF51735">
    <property type="entry name" value="NAD(P)-binding Rossmann-fold domains"/>
    <property type="match status" value="1"/>
</dbReference>
<gene>
    <name evidence="2" type="ORF">S01H1_01707</name>
</gene>
<dbReference type="InterPro" id="IPR036291">
    <property type="entry name" value="NAD(P)-bd_dom_sf"/>
</dbReference>
<dbReference type="Gene3D" id="3.40.50.720">
    <property type="entry name" value="NAD(P)-binding Rossmann-like Domain"/>
    <property type="match status" value="1"/>
</dbReference>
<dbReference type="InterPro" id="IPR003462">
    <property type="entry name" value="ODC_Mu_crystall"/>
</dbReference>
<dbReference type="FunFam" id="3.40.50.720:FF:000311">
    <property type="entry name" value="Ornithine cyclodeaminase"/>
    <property type="match status" value="1"/>
</dbReference>
<name>X0SMG6_9ZZZZ</name>
<dbReference type="GO" id="GO:0019752">
    <property type="term" value="P:carboxylic acid metabolic process"/>
    <property type="evidence" value="ECO:0007669"/>
    <property type="project" value="UniProtKB-ARBA"/>
</dbReference>
<evidence type="ECO:0008006" key="3">
    <source>
        <dbReference type="Google" id="ProtNLM"/>
    </source>
</evidence>
<feature type="non-terminal residue" evidence="2">
    <location>
        <position position="302"/>
    </location>
</feature>
<protein>
    <recommendedName>
        <fullName evidence="3">Ornithine cyclodeaminase family protein</fullName>
    </recommendedName>
</protein>
<evidence type="ECO:0000256" key="1">
    <source>
        <dbReference type="ARBA" id="ARBA00008903"/>
    </source>
</evidence>
<proteinExistence type="inferred from homology"/>
<dbReference type="AlphaFoldDB" id="X0SMG6"/>
<dbReference type="PIRSF" id="PIRSF001439">
    <property type="entry name" value="CryM"/>
    <property type="match status" value="1"/>
</dbReference>
<organism evidence="2">
    <name type="scientific">marine sediment metagenome</name>
    <dbReference type="NCBI Taxonomy" id="412755"/>
    <lineage>
        <taxon>unclassified sequences</taxon>
        <taxon>metagenomes</taxon>
        <taxon>ecological metagenomes</taxon>
    </lineage>
</organism>
<dbReference type="InterPro" id="IPR023401">
    <property type="entry name" value="ODC_N"/>
</dbReference>
<sequence>MTLYLTQDEVKSVLDMRSTLEAVESGFREMGNDNIEMPARVYLHFEKGVLIAMPAYMPGLNAAGTKLVTVHPGNKKDYGLPAVIARIVLNSPENGVPIAIMDGTYITALRTGAAGATGIKYLSREDSKEVGLCGLGVQGRSQVMGLMEVRPGVEKVKVYDIIPEAKAAFVKEMGEKYPKTKFVPVDSPKAAAEGSDIVITCTPSPEAFMDGAWLKKGCHVSAIGADTGAKRELMTSVIQRCDKLVVDFIPQAFVVGDFAKPKEEGAITEEDIYAELGEIVAGKKEGRTSPDEITLFKATGLA</sequence>
<evidence type="ECO:0000313" key="2">
    <source>
        <dbReference type="EMBL" id="GAF82273.1"/>
    </source>
</evidence>
<dbReference type="GO" id="GO:0005737">
    <property type="term" value="C:cytoplasm"/>
    <property type="evidence" value="ECO:0007669"/>
    <property type="project" value="TreeGrafter"/>
</dbReference>
<reference evidence="2" key="1">
    <citation type="journal article" date="2014" name="Front. Microbiol.">
        <title>High frequency of phylogenetically diverse reductive dehalogenase-homologous genes in deep subseafloor sedimentary metagenomes.</title>
        <authorList>
            <person name="Kawai M."/>
            <person name="Futagami T."/>
            <person name="Toyoda A."/>
            <person name="Takaki Y."/>
            <person name="Nishi S."/>
            <person name="Hori S."/>
            <person name="Arai W."/>
            <person name="Tsubouchi T."/>
            <person name="Morono Y."/>
            <person name="Uchiyama I."/>
            <person name="Ito T."/>
            <person name="Fujiyama A."/>
            <person name="Inagaki F."/>
            <person name="Takami H."/>
        </authorList>
    </citation>
    <scope>NUCLEOTIDE SEQUENCE</scope>
    <source>
        <strain evidence="2">Expedition CK06-06</strain>
    </source>
</reference>
<dbReference type="PANTHER" id="PTHR13812">
    <property type="entry name" value="KETIMINE REDUCTASE MU-CRYSTALLIN"/>
    <property type="match status" value="1"/>
</dbReference>
<dbReference type="PANTHER" id="PTHR13812:SF19">
    <property type="entry name" value="KETIMINE REDUCTASE MU-CRYSTALLIN"/>
    <property type="match status" value="1"/>
</dbReference>